<dbReference type="AlphaFoldDB" id="A0A1Y2EBQ7"/>
<keyword evidence="3" id="KW-1185">Reference proteome</keyword>
<evidence type="ECO:0008006" key="4">
    <source>
        <dbReference type="Google" id="ProtNLM"/>
    </source>
</evidence>
<keyword evidence="1" id="KW-0472">Membrane</keyword>
<reference evidence="2 3" key="1">
    <citation type="submission" date="2016-07" db="EMBL/GenBank/DDBJ databases">
        <title>Pervasive Adenine N6-methylation of Active Genes in Fungi.</title>
        <authorList>
            <consortium name="DOE Joint Genome Institute"/>
            <person name="Mondo S.J."/>
            <person name="Dannebaum R.O."/>
            <person name="Kuo R.C."/>
            <person name="Labutti K."/>
            <person name="Haridas S."/>
            <person name="Kuo A."/>
            <person name="Salamov A."/>
            <person name="Ahrendt S.R."/>
            <person name="Lipzen A."/>
            <person name="Sullivan W."/>
            <person name="Andreopoulos W.B."/>
            <person name="Clum A."/>
            <person name="Lindquist E."/>
            <person name="Daum C."/>
            <person name="Ramamoorthy G.K."/>
            <person name="Gryganskyi A."/>
            <person name="Culley D."/>
            <person name="Magnuson J.K."/>
            <person name="James T.Y."/>
            <person name="O'Malley M.A."/>
            <person name="Stajich J.E."/>
            <person name="Spatafora J.W."/>
            <person name="Visel A."/>
            <person name="Grigoriev I.V."/>
        </authorList>
    </citation>
    <scope>NUCLEOTIDE SEQUENCE [LARGE SCALE GENOMIC DNA]</scope>
    <source>
        <strain evidence="2 3">CBS 129021</strain>
    </source>
</reference>
<dbReference type="EMBL" id="MCFJ01000003">
    <property type="protein sequence ID" value="ORY68998.1"/>
    <property type="molecule type" value="Genomic_DNA"/>
</dbReference>
<name>A0A1Y2EBQ7_9PEZI</name>
<gene>
    <name evidence="2" type="ORF">BCR38DRAFT_425013</name>
</gene>
<evidence type="ECO:0000313" key="3">
    <source>
        <dbReference type="Proteomes" id="UP000193689"/>
    </source>
</evidence>
<evidence type="ECO:0000256" key="1">
    <source>
        <dbReference type="SAM" id="Phobius"/>
    </source>
</evidence>
<keyword evidence="1" id="KW-0812">Transmembrane</keyword>
<feature type="transmembrane region" description="Helical" evidence="1">
    <location>
        <begin position="115"/>
        <end position="133"/>
    </location>
</feature>
<comment type="caution">
    <text evidence="2">The sequence shown here is derived from an EMBL/GenBank/DDBJ whole genome shotgun (WGS) entry which is preliminary data.</text>
</comment>
<keyword evidence="1" id="KW-1133">Transmembrane helix</keyword>
<feature type="transmembrane region" description="Helical" evidence="1">
    <location>
        <begin position="50"/>
        <end position="68"/>
    </location>
</feature>
<accession>A0A1Y2EBQ7</accession>
<dbReference type="Pfam" id="PF06961">
    <property type="entry name" value="DUF1294"/>
    <property type="match status" value="1"/>
</dbReference>
<dbReference type="Proteomes" id="UP000193689">
    <property type="component" value="Unassembled WGS sequence"/>
</dbReference>
<feature type="transmembrane region" description="Helical" evidence="1">
    <location>
        <begin position="21"/>
        <end position="44"/>
    </location>
</feature>
<dbReference type="OrthoDB" id="10259680at2759"/>
<proteinExistence type="predicted"/>
<dbReference type="InParanoid" id="A0A1Y2EBQ7"/>
<evidence type="ECO:0000313" key="2">
    <source>
        <dbReference type="EMBL" id="ORY68998.1"/>
    </source>
</evidence>
<protein>
    <recommendedName>
        <fullName evidence="4">DUF1294 domain-containing protein</fullName>
    </recommendedName>
</protein>
<dbReference type="GeneID" id="63775907"/>
<organism evidence="2 3">
    <name type="scientific">Pseudomassariella vexata</name>
    <dbReference type="NCBI Taxonomy" id="1141098"/>
    <lineage>
        <taxon>Eukaryota</taxon>
        <taxon>Fungi</taxon>
        <taxon>Dikarya</taxon>
        <taxon>Ascomycota</taxon>
        <taxon>Pezizomycotina</taxon>
        <taxon>Sordariomycetes</taxon>
        <taxon>Xylariomycetidae</taxon>
        <taxon>Amphisphaeriales</taxon>
        <taxon>Pseudomassariaceae</taxon>
        <taxon>Pseudomassariella</taxon>
    </lineage>
</organism>
<dbReference type="InterPro" id="IPR010718">
    <property type="entry name" value="DUF1294"/>
</dbReference>
<dbReference type="RefSeq" id="XP_040719285.1">
    <property type="nucleotide sequence ID" value="XM_040859695.1"/>
</dbReference>
<sequence>MRFRIMNRPPSLGSAQHRSKLVGFMASFGLFGLMAPACCTLALWRSGQVLPLFTYGFFSALSFFLYAYDKYRATTRGWRVREVLLHTLDSLGGWPGGMLAQSLFYHKTRKSSFQLVFWATVVVHEAFWLRWLLS</sequence>